<comment type="caution">
    <text evidence="3">The sequence shown here is derived from an EMBL/GenBank/DDBJ whole genome shotgun (WGS) entry which is preliminary data.</text>
</comment>
<protein>
    <recommendedName>
        <fullName evidence="2">Molybdopterin dinucleotide-binding domain-containing protein</fullName>
    </recommendedName>
</protein>
<dbReference type="AlphaFoldDB" id="A0A133UAY8"/>
<dbReference type="Proteomes" id="UP000070163">
    <property type="component" value="Unassembled WGS sequence"/>
</dbReference>
<reference evidence="3 4" key="1">
    <citation type="journal article" date="2016" name="Sci. Rep.">
        <title>Metabolic traits of an uncultured archaeal lineage -MSBL1- from brine pools of the Red Sea.</title>
        <authorList>
            <person name="Mwirichia R."/>
            <person name="Alam I."/>
            <person name="Rashid M."/>
            <person name="Vinu M."/>
            <person name="Ba-Alawi W."/>
            <person name="Anthony Kamau A."/>
            <person name="Kamanda Ngugi D."/>
            <person name="Goker M."/>
            <person name="Klenk H.P."/>
            <person name="Bajic V."/>
            <person name="Stingl U."/>
        </authorList>
    </citation>
    <scope>NUCLEOTIDE SEQUENCE [LARGE SCALE GENOMIC DNA]</scope>
    <source>
        <strain evidence="3">SCGC-AAA259A05</strain>
    </source>
</reference>
<evidence type="ECO:0000313" key="3">
    <source>
        <dbReference type="EMBL" id="KXA91352.1"/>
    </source>
</evidence>
<dbReference type="InterPro" id="IPR009010">
    <property type="entry name" value="Asp_de-COase-like_dom_sf"/>
</dbReference>
<name>A0A133UAY8_9EURY</name>
<evidence type="ECO:0000256" key="1">
    <source>
        <dbReference type="SAM" id="MobiDB-lite"/>
    </source>
</evidence>
<evidence type="ECO:0000259" key="2">
    <source>
        <dbReference type="Pfam" id="PF01568"/>
    </source>
</evidence>
<dbReference type="SUPFAM" id="SSF50692">
    <property type="entry name" value="ADC-like"/>
    <property type="match status" value="1"/>
</dbReference>
<feature type="region of interest" description="Disordered" evidence="1">
    <location>
        <begin position="86"/>
        <end position="123"/>
    </location>
</feature>
<dbReference type="EMBL" id="LHXJ01000011">
    <property type="protein sequence ID" value="KXA91352.1"/>
    <property type="molecule type" value="Genomic_DNA"/>
</dbReference>
<dbReference type="Gene3D" id="2.40.40.20">
    <property type="match status" value="1"/>
</dbReference>
<accession>A0A133UAY8</accession>
<feature type="domain" description="Molybdopterin dinucleotide-binding" evidence="2">
    <location>
        <begin position="3"/>
        <end position="89"/>
    </location>
</feature>
<dbReference type="InterPro" id="IPR006657">
    <property type="entry name" value="MoPterin_dinucl-bd_dom"/>
</dbReference>
<dbReference type="GO" id="GO:0016491">
    <property type="term" value="F:oxidoreductase activity"/>
    <property type="evidence" value="ECO:0007669"/>
    <property type="project" value="InterPro"/>
</dbReference>
<gene>
    <name evidence="3" type="ORF">AKJ57_01525</name>
</gene>
<evidence type="ECO:0000313" key="4">
    <source>
        <dbReference type="Proteomes" id="UP000070163"/>
    </source>
</evidence>
<dbReference type="GO" id="GO:0043546">
    <property type="term" value="F:molybdopterin cofactor binding"/>
    <property type="evidence" value="ECO:0007669"/>
    <property type="project" value="InterPro"/>
</dbReference>
<sequence length="123" mass="13221">MNFCLITGRTSKQGETREIGKATREYRDNTAIVHVSERDMEELGLEEGSPAELSTEFGSVTVLTKKDEGLDRGIIFMPIGPWASKVIGGDTEGSGSPHAKGLSARLSATDEDVQPLEKILAGE</sequence>
<proteinExistence type="predicted"/>
<keyword evidence="4" id="KW-1185">Reference proteome</keyword>
<organism evidence="3 4">
    <name type="scientific">candidate division MSBL1 archaeon SCGC-AAA259A05</name>
    <dbReference type="NCBI Taxonomy" id="1698259"/>
    <lineage>
        <taxon>Archaea</taxon>
        <taxon>Methanobacteriati</taxon>
        <taxon>Methanobacteriota</taxon>
        <taxon>candidate division MSBL1</taxon>
    </lineage>
</organism>
<dbReference type="Pfam" id="PF01568">
    <property type="entry name" value="Molydop_binding"/>
    <property type="match status" value="1"/>
</dbReference>